<dbReference type="PANTHER" id="PTHR42830:SF2">
    <property type="entry name" value="OSMC_OHR FAMILY PROTEIN"/>
    <property type="match status" value="1"/>
</dbReference>
<dbReference type="KEGG" id="daa:AKL17_3971"/>
<dbReference type="OrthoDB" id="9795405at2"/>
<dbReference type="InterPro" id="IPR036102">
    <property type="entry name" value="OsmC/Ohrsf"/>
</dbReference>
<proteinExistence type="predicted"/>
<gene>
    <name evidence="1" type="ORF">AKL17_3971</name>
</gene>
<dbReference type="Gene3D" id="3.30.300.20">
    <property type="match status" value="1"/>
</dbReference>
<name>A0A165SUC7_9RHOB</name>
<dbReference type="InterPro" id="IPR015946">
    <property type="entry name" value="KH_dom-like_a/b"/>
</dbReference>
<dbReference type="SUPFAM" id="SSF82784">
    <property type="entry name" value="OsmC-like"/>
    <property type="match status" value="1"/>
</dbReference>
<dbReference type="AlphaFoldDB" id="A0A165SUC7"/>
<dbReference type="Proteomes" id="UP000076128">
    <property type="component" value="Chromosome"/>
</dbReference>
<keyword evidence="2" id="KW-1185">Reference proteome</keyword>
<sequence>MTDIHNKLSLTWTGGKAGAGRITSGHIGGDLAMPAGHGGTGKGLDPKSLLAASAAECLILNLVAILEASGVEHGPISIETVAQGSGGAGIAIDHHLTLSLSVDGAANDRVGRLIEKAEAGCNIGNLLKSAGVGIDLTHSIARI</sequence>
<dbReference type="PANTHER" id="PTHR42830">
    <property type="entry name" value="OSMOTICALLY INDUCIBLE FAMILY PROTEIN"/>
    <property type="match status" value="1"/>
</dbReference>
<protein>
    <submittedName>
        <fullName evidence="1">YmaD</fullName>
    </submittedName>
</protein>
<dbReference type="EMBL" id="CP012661">
    <property type="protein sequence ID" value="AMY71193.1"/>
    <property type="molecule type" value="Genomic_DNA"/>
</dbReference>
<organism evidence="1 2">
    <name type="scientific">Frigidibacter mobilis</name>
    <dbReference type="NCBI Taxonomy" id="1335048"/>
    <lineage>
        <taxon>Bacteria</taxon>
        <taxon>Pseudomonadati</taxon>
        <taxon>Pseudomonadota</taxon>
        <taxon>Alphaproteobacteria</taxon>
        <taxon>Rhodobacterales</taxon>
        <taxon>Paracoccaceae</taxon>
        <taxon>Frigidibacter</taxon>
    </lineage>
</organism>
<evidence type="ECO:0000313" key="2">
    <source>
        <dbReference type="Proteomes" id="UP000076128"/>
    </source>
</evidence>
<dbReference type="RefSeq" id="WP_066816169.1">
    <property type="nucleotide sequence ID" value="NZ_CP012661.1"/>
</dbReference>
<dbReference type="InterPro" id="IPR052707">
    <property type="entry name" value="OsmC_Ohr_Peroxiredoxin"/>
</dbReference>
<dbReference type="Pfam" id="PF02566">
    <property type="entry name" value="OsmC"/>
    <property type="match status" value="1"/>
</dbReference>
<evidence type="ECO:0000313" key="1">
    <source>
        <dbReference type="EMBL" id="AMY71193.1"/>
    </source>
</evidence>
<dbReference type="STRING" id="1335048.AKL17_3971"/>
<accession>A0A165SUC7</accession>
<reference evidence="1 2" key="1">
    <citation type="submission" date="2015-09" db="EMBL/GenBank/DDBJ databases">
        <title>Complete genome sequence of Defluviimonas alba cai42t isolated from an oilfield in Xinjiang.</title>
        <authorList>
            <person name="Geng S."/>
            <person name="Pan X."/>
            <person name="Wu X."/>
        </authorList>
    </citation>
    <scope>NUCLEOTIDE SEQUENCE [LARGE SCALE GENOMIC DNA]</scope>
    <source>
        <strain evidence="2">cai42</strain>
    </source>
</reference>
<dbReference type="InterPro" id="IPR003718">
    <property type="entry name" value="OsmC/Ohr_fam"/>
</dbReference>